<evidence type="ECO:0000256" key="8">
    <source>
        <dbReference type="ARBA" id="ARBA00022737"/>
    </source>
</evidence>
<accession>A0A143WR57</accession>
<evidence type="ECO:0000256" key="6">
    <source>
        <dbReference type="ARBA" id="ARBA00022619"/>
    </source>
</evidence>
<dbReference type="SUPFAM" id="SSF63380">
    <property type="entry name" value="Riboflavin synthase domain-like"/>
    <property type="match status" value="2"/>
</dbReference>
<evidence type="ECO:0000256" key="7">
    <source>
        <dbReference type="ARBA" id="ARBA00022679"/>
    </source>
</evidence>
<evidence type="ECO:0000313" key="12">
    <source>
        <dbReference type="Proteomes" id="UP000075241"/>
    </source>
</evidence>
<keyword evidence="6" id="KW-0686">Riboflavin biosynthesis</keyword>
<evidence type="ECO:0000256" key="5">
    <source>
        <dbReference type="ARBA" id="ARBA00013950"/>
    </source>
</evidence>
<dbReference type="GO" id="GO:0004746">
    <property type="term" value="F:riboflavin synthase activity"/>
    <property type="evidence" value="ECO:0007669"/>
    <property type="project" value="UniProtKB-EC"/>
</dbReference>
<dbReference type="InterPro" id="IPR017938">
    <property type="entry name" value="Riboflavin_synthase-like_b-brl"/>
</dbReference>
<evidence type="ECO:0000256" key="1">
    <source>
        <dbReference type="ARBA" id="ARBA00000968"/>
    </source>
</evidence>
<dbReference type="PANTHER" id="PTHR21098:SF12">
    <property type="entry name" value="RIBOFLAVIN SYNTHASE"/>
    <property type="match status" value="1"/>
</dbReference>
<dbReference type="InterPro" id="IPR023366">
    <property type="entry name" value="ATP_synth_asu-like_sf"/>
</dbReference>
<dbReference type="EC" id="2.5.1.9" evidence="4"/>
<dbReference type="EMBL" id="LN999056">
    <property type="protein sequence ID" value="CUX79085.1"/>
    <property type="molecule type" value="Genomic_DNA"/>
</dbReference>
<evidence type="ECO:0000256" key="2">
    <source>
        <dbReference type="ARBA" id="ARBA00002803"/>
    </source>
</evidence>
<name>A0A143WR57_TREPR</name>
<proteinExistence type="predicted"/>
<keyword evidence="7 11" id="KW-0808">Transferase</keyword>
<feature type="repeat" description="Lumazine-binding" evidence="9">
    <location>
        <begin position="126"/>
        <end position="218"/>
    </location>
</feature>
<dbReference type="PANTHER" id="PTHR21098">
    <property type="entry name" value="RIBOFLAVIN SYNTHASE ALPHA CHAIN"/>
    <property type="match status" value="1"/>
</dbReference>
<evidence type="ECO:0000313" key="11">
    <source>
        <dbReference type="EMBL" id="CUX79085.1"/>
    </source>
</evidence>
<feature type="domain" description="Lumazine-binding" evidence="10">
    <location>
        <begin position="126"/>
        <end position="218"/>
    </location>
</feature>
<keyword evidence="8" id="KW-0677">Repeat</keyword>
<evidence type="ECO:0000259" key="10">
    <source>
        <dbReference type="PROSITE" id="PS51177"/>
    </source>
</evidence>
<dbReference type="PROSITE" id="PS51177">
    <property type="entry name" value="LUMAZINE_BIND"/>
    <property type="match status" value="1"/>
</dbReference>
<dbReference type="Pfam" id="PF00677">
    <property type="entry name" value="Lum_binding"/>
    <property type="match status" value="1"/>
</dbReference>
<dbReference type="InterPro" id="IPR001783">
    <property type="entry name" value="Lumazine-bd"/>
</dbReference>
<evidence type="ECO:0000256" key="3">
    <source>
        <dbReference type="ARBA" id="ARBA00004887"/>
    </source>
</evidence>
<comment type="catalytic activity">
    <reaction evidence="1">
        <text>2 6,7-dimethyl-8-(1-D-ribityl)lumazine + H(+) = 5-amino-6-(D-ribitylamino)uracil + riboflavin</text>
        <dbReference type="Rhea" id="RHEA:20772"/>
        <dbReference type="ChEBI" id="CHEBI:15378"/>
        <dbReference type="ChEBI" id="CHEBI:15934"/>
        <dbReference type="ChEBI" id="CHEBI:57986"/>
        <dbReference type="ChEBI" id="CHEBI:58201"/>
        <dbReference type="EC" id="2.5.1.9"/>
    </reaction>
</comment>
<comment type="function">
    <text evidence="2">Catalyzes the dismutation of two molecules of 6,7-dimethyl-8-ribityllumazine, resulting in the formation of riboflavin and 5-amino-6-(D-ribitylamino)uracil.</text>
</comment>
<protein>
    <recommendedName>
        <fullName evidence="5">Riboflavin synthase</fullName>
        <ecNumber evidence="4">2.5.1.9</ecNumber>
    </recommendedName>
</protein>
<evidence type="ECO:0000256" key="9">
    <source>
        <dbReference type="PROSITE-ProRule" id="PRU00524"/>
    </source>
</evidence>
<dbReference type="Proteomes" id="UP000075241">
    <property type="component" value="Chromosome I"/>
</dbReference>
<comment type="pathway">
    <text evidence="3">Cofactor biosynthesis; riboflavin biosynthesis; riboflavin from 2-hydroxy-3-oxobutyl phosphate and 5-amino-6-(D-ribitylamino)uracil: step 2/2.</text>
</comment>
<evidence type="ECO:0000256" key="4">
    <source>
        <dbReference type="ARBA" id="ARBA00012827"/>
    </source>
</evidence>
<dbReference type="InterPro" id="IPR026017">
    <property type="entry name" value="Lumazine-bd_dom"/>
</dbReference>
<dbReference type="PATRIC" id="fig|189385.6.peg.15"/>
<dbReference type="Gene3D" id="2.40.30.20">
    <property type="match status" value="2"/>
</dbReference>
<reference evidence="12" key="1">
    <citation type="submission" date="2016-01" db="EMBL/GenBank/DDBJ databases">
        <authorList>
            <person name="Husnik F."/>
        </authorList>
    </citation>
    <scope>NUCLEOTIDE SEQUENCE [LARGE SCALE GENOMIC DNA]</scope>
</reference>
<dbReference type="GO" id="GO:0009231">
    <property type="term" value="P:riboflavin biosynthetic process"/>
    <property type="evidence" value="ECO:0007669"/>
    <property type="project" value="UniProtKB-KW"/>
</dbReference>
<dbReference type="PIRSF" id="PIRSF000498">
    <property type="entry name" value="Riboflavin_syn_A"/>
    <property type="match status" value="1"/>
</dbReference>
<gene>
    <name evidence="11" type="primary">ribC</name>
    <name evidence="11" type="ORF">FVIR_TP00014</name>
</gene>
<organism evidence="11 12">
    <name type="scientific">Tremblaya princeps</name>
    <dbReference type="NCBI Taxonomy" id="189385"/>
    <lineage>
        <taxon>Bacteria</taxon>
        <taxon>Pseudomonadati</taxon>
        <taxon>Pseudomonadota</taxon>
        <taxon>Betaproteobacteria</taxon>
        <taxon>Candidatus Tremblayella</taxon>
    </lineage>
</organism>
<dbReference type="AlphaFoldDB" id="A0A143WR57"/>
<sequence length="218" mass="22531">MAKRCMLLRAPPGCNTNTRSEHSGHGSMFTGLVRAMGVVVCSGADVVSRSAGVPLWVASHVVSYGLRPGDSVSICGACMTVCRAVGPMIGACISYDSIRHLRMLRCGIATNVELPTAPSDLLHGTIASGHVVCTGKVMATRSDGGSVRLAMGVRRDDGRPIVHKGSIVVDGAALTAIGPELGGYGWTCSVNLVRATLLRCSLGTLMVGDDVNIEVPAS</sequence>